<feature type="transmembrane region" description="Helical" evidence="1">
    <location>
        <begin position="12"/>
        <end position="35"/>
    </location>
</feature>
<organism evidence="2 4">
    <name type="scientific">Gossypium arboreum</name>
    <name type="common">Tree cotton</name>
    <name type="synonym">Gossypium nanking</name>
    <dbReference type="NCBI Taxonomy" id="29729"/>
    <lineage>
        <taxon>Eukaryota</taxon>
        <taxon>Viridiplantae</taxon>
        <taxon>Streptophyta</taxon>
        <taxon>Embryophyta</taxon>
        <taxon>Tracheophyta</taxon>
        <taxon>Spermatophyta</taxon>
        <taxon>Magnoliopsida</taxon>
        <taxon>eudicotyledons</taxon>
        <taxon>Gunneridae</taxon>
        <taxon>Pentapetalae</taxon>
        <taxon>rosids</taxon>
        <taxon>malvids</taxon>
        <taxon>Malvales</taxon>
        <taxon>Malvaceae</taxon>
        <taxon>Malvoideae</taxon>
        <taxon>Gossypium</taxon>
    </lineage>
</organism>
<dbReference type="EMBL" id="JRRC01414024">
    <property type="protein sequence ID" value="KHG04569.1"/>
    <property type="molecule type" value="Genomic_DNA"/>
</dbReference>
<protein>
    <submittedName>
        <fullName evidence="2">Frizzled/smoothened-like sans CRD protein C</fullName>
    </submittedName>
</protein>
<dbReference type="EMBL" id="KN444282">
    <property type="protein sequence ID" value="KHG28263.1"/>
    <property type="molecule type" value="Genomic_DNA"/>
</dbReference>
<dbReference type="Proteomes" id="UP000032142">
    <property type="component" value="Unassembled WGS sequence"/>
</dbReference>
<evidence type="ECO:0000256" key="1">
    <source>
        <dbReference type="SAM" id="Phobius"/>
    </source>
</evidence>
<keyword evidence="1" id="KW-0472">Membrane</keyword>
<reference evidence="4" key="2">
    <citation type="submission" date="2014-09" db="EMBL/GenBank/DDBJ databases">
        <authorList>
            <person name="Mudge J."/>
            <person name="Ramaraj T."/>
            <person name="Lindquist I.E."/>
            <person name="Bharti A.K."/>
            <person name="Sundararajan A."/>
            <person name="Cameron C.T."/>
            <person name="Woodward J.E."/>
            <person name="May G.D."/>
            <person name="Brubaker C."/>
            <person name="Broadhvest J."/>
            <person name="Wilkins T.A."/>
        </authorList>
    </citation>
    <scope>NUCLEOTIDE SEQUENCE</scope>
    <source>
        <strain evidence="4">cv. AKA8401</strain>
    </source>
</reference>
<gene>
    <name evidence="3" type="ORF">F383_14331</name>
    <name evidence="2" type="ORF">F383_29108</name>
</gene>
<keyword evidence="1" id="KW-1133">Transmembrane helix</keyword>
<name>A0A0B0MYI0_GOSAR</name>
<keyword evidence="4" id="KW-1185">Reference proteome</keyword>
<evidence type="ECO:0000313" key="2">
    <source>
        <dbReference type="EMBL" id="KHG04569.1"/>
    </source>
</evidence>
<accession>A0A0B0MYI0</accession>
<keyword evidence="1" id="KW-0812">Transmembrane</keyword>
<evidence type="ECO:0000313" key="4">
    <source>
        <dbReference type="Proteomes" id="UP000032142"/>
    </source>
</evidence>
<sequence length="51" mass="5843">MTVIPLYGKMTIMPLCSVCLMCLCFTYMIVLSMTLHTRNIHDMTYCMGLGF</sequence>
<dbReference type="AlphaFoldDB" id="A0A0B0MYI0"/>
<proteinExistence type="predicted"/>
<evidence type="ECO:0000313" key="3">
    <source>
        <dbReference type="EMBL" id="KHG28263.1"/>
    </source>
</evidence>
<reference evidence="2" key="1">
    <citation type="submission" date="2014-09" db="EMBL/GenBank/DDBJ databases">
        <title>G. arboreum L. cv. AKA8401 A2 genome assembly version 1.0.</title>
        <authorList>
            <person name="Mudge J."/>
            <person name="Ramaraj T."/>
            <person name="Lindquist I.E."/>
            <person name="Bharti A.K."/>
            <person name="Sundararajan A."/>
            <person name="Cameron C.T."/>
            <person name="Woodward J.E."/>
            <person name="May G.D."/>
            <person name="Brubaker C."/>
            <person name="Broadhvest J."/>
            <person name="Wilkins T.A."/>
        </authorList>
    </citation>
    <scope>NUCLEOTIDE SEQUENCE</scope>
</reference>